<evidence type="ECO:0000313" key="1">
    <source>
        <dbReference type="EMBL" id="BDT04213.1"/>
    </source>
</evidence>
<dbReference type="Proteomes" id="UP001163387">
    <property type="component" value="Chromosome"/>
</dbReference>
<name>A0ABN6SYJ0_9MOLU</name>
<organism evidence="1 2">
    <name type="scientific">Spiroplasma ixodetis</name>
    <dbReference type="NCBI Taxonomy" id="2141"/>
    <lineage>
        <taxon>Bacteria</taxon>
        <taxon>Bacillati</taxon>
        <taxon>Mycoplasmatota</taxon>
        <taxon>Mollicutes</taxon>
        <taxon>Entomoplasmatales</taxon>
        <taxon>Spiroplasmataceae</taxon>
        <taxon>Spiroplasma</taxon>
    </lineage>
</organism>
<protein>
    <submittedName>
        <fullName evidence="1">Uncharacterized protein</fullName>
    </submittedName>
</protein>
<gene>
    <name evidence="1" type="ORF">SHM_18590</name>
</gene>
<proteinExistence type="predicted"/>
<keyword evidence="2" id="KW-1185">Reference proteome</keyword>
<evidence type="ECO:0000313" key="2">
    <source>
        <dbReference type="Proteomes" id="UP001163387"/>
    </source>
</evidence>
<accession>A0ABN6SYJ0</accession>
<dbReference type="EMBL" id="AP026933">
    <property type="protein sequence ID" value="BDT04213.1"/>
    <property type="molecule type" value="Genomic_DNA"/>
</dbReference>
<reference evidence="1 2" key="1">
    <citation type="journal article" date="2022" name="Front. Microbiol.">
        <title>Male-killing mechanisms vary between Spiroplasma species.</title>
        <authorList>
            <person name="Arai H."/>
            <person name="Inoue M."/>
            <person name="Kageyama D."/>
        </authorList>
    </citation>
    <scope>NUCLEOTIDE SEQUENCE [LARGE SCALE GENOMIC DNA]</scope>
    <source>
        <strain evidence="2">sHm</strain>
    </source>
</reference>
<sequence>MNHFYKNLEVKYKGISNYFAPNIEKTENSILLNTIFNLNKMKITDNIQKGGCQRTYEINP</sequence>